<dbReference type="InterPro" id="IPR010035">
    <property type="entry name" value="Thi_S"/>
</dbReference>
<keyword evidence="2" id="KW-1185">Reference proteome</keyword>
<reference evidence="1 2" key="1">
    <citation type="submission" date="2019-06" db="EMBL/GenBank/DDBJ databases">
        <title>Whole genome shotgun sequence of Acetobacter peroxydans NBRC 13755.</title>
        <authorList>
            <person name="Hosoyama A."/>
            <person name="Uohara A."/>
            <person name="Ohji S."/>
            <person name="Ichikawa N."/>
        </authorList>
    </citation>
    <scope>NUCLEOTIDE SEQUENCE [LARGE SCALE GENOMIC DNA]</scope>
    <source>
        <strain evidence="1 2">NBRC 13755</strain>
    </source>
</reference>
<dbReference type="Pfam" id="PF02597">
    <property type="entry name" value="ThiS"/>
    <property type="match status" value="1"/>
</dbReference>
<comment type="caution">
    <text evidence="1">The sequence shown here is derived from an EMBL/GenBank/DDBJ whole genome shotgun (WGS) entry which is preliminary data.</text>
</comment>
<accession>A0A4Y3TNA5</accession>
<dbReference type="InterPro" id="IPR016155">
    <property type="entry name" value="Mopterin_synth/thiamin_S_b"/>
</dbReference>
<sequence>MLITVNDETHDVAATTLAELLEELGYRGARIATALNGHFVPALQRAATPLADGMRVEVVAPMQGG</sequence>
<gene>
    <name evidence="1" type="ORF">APE01nite_02880</name>
</gene>
<dbReference type="OrthoDB" id="197113at2"/>
<dbReference type="InterPro" id="IPR012675">
    <property type="entry name" value="Beta-grasp_dom_sf"/>
</dbReference>
<dbReference type="EMBL" id="BJMV01000001">
    <property type="protein sequence ID" value="GEB84491.1"/>
    <property type="molecule type" value="Genomic_DNA"/>
</dbReference>
<dbReference type="SUPFAM" id="SSF54285">
    <property type="entry name" value="MoaD/ThiS"/>
    <property type="match status" value="1"/>
</dbReference>
<dbReference type="PANTHER" id="PTHR34472">
    <property type="entry name" value="SULFUR CARRIER PROTEIN THIS"/>
    <property type="match status" value="1"/>
</dbReference>
<organism evidence="1 2">
    <name type="scientific">Acetobacter peroxydans</name>
    <dbReference type="NCBI Taxonomy" id="104098"/>
    <lineage>
        <taxon>Bacteria</taxon>
        <taxon>Pseudomonadati</taxon>
        <taxon>Pseudomonadota</taxon>
        <taxon>Alphaproteobacteria</taxon>
        <taxon>Acetobacterales</taxon>
        <taxon>Acetobacteraceae</taxon>
        <taxon>Acetobacter</taxon>
    </lineage>
</organism>
<evidence type="ECO:0000313" key="2">
    <source>
        <dbReference type="Proteomes" id="UP000317730"/>
    </source>
</evidence>
<name>A0A4Y3TNA5_9PROT</name>
<dbReference type="CDD" id="cd00565">
    <property type="entry name" value="Ubl_ThiS"/>
    <property type="match status" value="1"/>
</dbReference>
<dbReference type="RefSeq" id="WP_141374426.1">
    <property type="nucleotide sequence ID" value="NZ_BAPL01000017.1"/>
</dbReference>
<dbReference type="NCBIfam" id="TIGR01683">
    <property type="entry name" value="thiS"/>
    <property type="match status" value="1"/>
</dbReference>
<dbReference type="PANTHER" id="PTHR34472:SF1">
    <property type="entry name" value="SULFUR CARRIER PROTEIN THIS"/>
    <property type="match status" value="1"/>
</dbReference>
<proteinExistence type="predicted"/>
<dbReference type="Gene3D" id="3.10.20.30">
    <property type="match status" value="1"/>
</dbReference>
<evidence type="ECO:0000313" key="1">
    <source>
        <dbReference type="EMBL" id="GEB84491.1"/>
    </source>
</evidence>
<dbReference type="Proteomes" id="UP000317730">
    <property type="component" value="Unassembled WGS sequence"/>
</dbReference>
<protein>
    <recommendedName>
        <fullName evidence="3">Thiamine biosynthesis protein ThiS</fullName>
    </recommendedName>
</protein>
<dbReference type="AlphaFoldDB" id="A0A4Y3TNA5"/>
<dbReference type="InterPro" id="IPR003749">
    <property type="entry name" value="ThiS/MoaD-like"/>
</dbReference>
<evidence type="ECO:0008006" key="3">
    <source>
        <dbReference type="Google" id="ProtNLM"/>
    </source>
</evidence>